<evidence type="ECO:0000313" key="4">
    <source>
        <dbReference type="Proteomes" id="UP000003089"/>
    </source>
</evidence>
<reference evidence="3 4" key="1">
    <citation type="submission" date="2012-02" db="EMBL/GenBank/DDBJ databases">
        <title>The Genome Sequence of Bacteroides nordii CL02T12C05.</title>
        <authorList>
            <consortium name="The Broad Institute Genome Sequencing Platform"/>
            <person name="Earl A."/>
            <person name="Ward D."/>
            <person name="Feldgarden M."/>
            <person name="Gevers D."/>
            <person name="Zitomersky N.L."/>
            <person name="Coyne M.J."/>
            <person name="Comstock L.E."/>
            <person name="Young S.K."/>
            <person name="Zeng Q."/>
            <person name="Gargeya S."/>
            <person name="Fitzgerald M."/>
            <person name="Haas B."/>
            <person name="Abouelleil A."/>
            <person name="Alvarado L."/>
            <person name="Arachchi H.M."/>
            <person name="Berlin A."/>
            <person name="Chapman S.B."/>
            <person name="Gearin G."/>
            <person name="Goldberg J."/>
            <person name="Griggs A."/>
            <person name="Gujja S."/>
            <person name="Hansen M."/>
            <person name="Heiman D."/>
            <person name="Howarth C."/>
            <person name="Larimer J."/>
            <person name="Lui A."/>
            <person name="MacDonald P.J.P."/>
            <person name="McCowen C."/>
            <person name="Montmayeur A."/>
            <person name="Murphy C."/>
            <person name="Neiman D."/>
            <person name="Pearson M."/>
            <person name="Priest M."/>
            <person name="Roberts A."/>
            <person name="Saif S."/>
            <person name="Shea T."/>
            <person name="Sisk P."/>
            <person name="Stolte C."/>
            <person name="Sykes S."/>
            <person name="Wortman J."/>
            <person name="Nusbaum C."/>
            <person name="Birren B."/>
        </authorList>
    </citation>
    <scope>NUCLEOTIDE SEQUENCE [LARGE SCALE GENOMIC DNA]</scope>
    <source>
        <strain evidence="3 4">CL02T12C05</strain>
    </source>
</reference>
<comment type="caution">
    <text evidence="3">The sequence shown here is derived from an EMBL/GenBank/DDBJ whole genome shotgun (WGS) entry which is preliminary data.</text>
</comment>
<dbReference type="Pfam" id="PF00534">
    <property type="entry name" value="Glycos_transf_1"/>
    <property type="match status" value="1"/>
</dbReference>
<gene>
    <name evidence="3" type="ORF">HMPREF1068_00146</name>
</gene>
<feature type="domain" description="Glycosyltransferase subfamily 4-like N-terminal" evidence="2">
    <location>
        <begin position="31"/>
        <end position="239"/>
    </location>
</feature>
<dbReference type="AlphaFoldDB" id="I8XVJ0"/>
<dbReference type="Proteomes" id="UP000003089">
    <property type="component" value="Unassembled WGS sequence"/>
</dbReference>
<sequence>MTLYGFSQKTAIFAKTFWRMRVLIINTSERIGGAAVAASRLMEALKNNGIKAKMLVRDKQTDQISVVGLDRSWLTLWKFVWERIVIWKANHFKKNNLFAVDIANTGTDVTSLPEFRQADIIHLHWINQGMLSLKNLSKILESGKPIVWTMHDMWPSTGICHHARECTNYQHECHHCPFLYGGGNKKDLSARIFRKKKELYKAAPITFVTCSHWLEEKAKSSALLTGHTVTSIPNPINTNLFRPRNKQEARTHFRLPQEGKLLLFGSVKITDKRKGIDYLIESCKLLAEKHPELKSSLGVVVFGNQSQQLTNLLPFPVYALDYVSNEHELVNIYNSVNLFVTPSLEENLPNTIMEAMACGVPCVGFNVGGIPEMIDHLHNGYVAQYKSSEDFANGIYWALTESENPILAEQASRKAIANYSESIIAKKYIEVYNKITGKHA</sequence>
<evidence type="ECO:0008006" key="5">
    <source>
        <dbReference type="Google" id="ProtNLM"/>
    </source>
</evidence>
<dbReference type="Pfam" id="PF13439">
    <property type="entry name" value="Glyco_transf_4"/>
    <property type="match status" value="1"/>
</dbReference>
<feature type="domain" description="Glycosyl transferase family 1" evidence="1">
    <location>
        <begin position="252"/>
        <end position="409"/>
    </location>
</feature>
<accession>I8XVJ0</accession>
<dbReference type="PANTHER" id="PTHR12526:SF637">
    <property type="entry name" value="GLYCOSYLTRANSFERASE EPSF-RELATED"/>
    <property type="match status" value="1"/>
</dbReference>
<dbReference type="Gene3D" id="3.40.50.2000">
    <property type="entry name" value="Glycogen Phosphorylase B"/>
    <property type="match status" value="2"/>
</dbReference>
<dbReference type="eggNOG" id="COG0438">
    <property type="taxonomic scope" value="Bacteria"/>
</dbReference>
<dbReference type="PATRIC" id="fig|997884.3.peg.162"/>
<keyword evidence="4" id="KW-1185">Reference proteome</keyword>
<name>I8XVJ0_9BACE</name>
<protein>
    <recommendedName>
        <fullName evidence="5">Glycosyltransferase subfamily 4-like N-terminal domain-containing protein</fullName>
    </recommendedName>
</protein>
<dbReference type="HOGENOM" id="CLU_009583_28_2_10"/>
<dbReference type="SUPFAM" id="SSF53756">
    <property type="entry name" value="UDP-Glycosyltransferase/glycogen phosphorylase"/>
    <property type="match status" value="1"/>
</dbReference>
<dbReference type="PANTHER" id="PTHR12526">
    <property type="entry name" value="GLYCOSYLTRANSFERASE"/>
    <property type="match status" value="1"/>
</dbReference>
<dbReference type="EMBL" id="AGXS01000001">
    <property type="protein sequence ID" value="EIY54925.1"/>
    <property type="molecule type" value="Genomic_DNA"/>
</dbReference>
<evidence type="ECO:0000313" key="3">
    <source>
        <dbReference type="EMBL" id="EIY54925.1"/>
    </source>
</evidence>
<dbReference type="CDD" id="cd03825">
    <property type="entry name" value="GT4_WcaC-like"/>
    <property type="match status" value="1"/>
</dbReference>
<dbReference type="STRING" id="997884.HMPREF1068_00146"/>
<evidence type="ECO:0000259" key="2">
    <source>
        <dbReference type="Pfam" id="PF13439"/>
    </source>
</evidence>
<proteinExistence type="predicted"/>
<evidence type="ECO:0000259" key="1">
    <source>
        <dbReference type="Pfam" id="PF00534"/>
    </source>
</evidence>
<dbReference type="GO" id="GO:0016757">
    <property type="term" value="F:glycosyltransferase activity"/>
    <property type="evidence" value="ECO:0007669"/>
    <property type="project" value="InterPro"/>
</dbReference>
<dbReference type="InterPro" id="IPR028098">
    <property type="entry name" value="Glyco_trans_4-like_N"/>
</dbReference>
<organism evidence="3 4">
    <name type="scientific">Bacteroides nordii CL02T12C05</name>
    <dbReference type="NCBI Taxonomy" id="997884"/>
    <lineage>
        <taxon>Bacteria</taxon>
        <taxon>Pseudomonadati</taxon>
        <taxon>Bacteroidota</taxon>
        <taxon>Bacteroidia</taxon>
        <taxon>Bacteroidales</taxon>
        <taxon>Bacteroidaceae</taxon>
        <taxon>Bacteroides</taxon>
    </lineage>
</organism>
<dbReference type="InterPro" id="IPR001296">
    <property type="entry name" value="Glyco_trans_1"/>
</dbReference>